<reference evidence="2 3" key="1">
    <citation type="submission" date="2017-03" db="EMBL/GenBank/DDBJ databases">
        <title>Genome sequence of Sphingomonas dokdonensis DSM 21029.</title>
        <authorList>
            <person name="Poehlein A."/>
            <person name="Wuebbeler J.H."/>
            <person name="Steinbuechel A."/>
            <person name="Daniel R."/>
        </authorList>
    </citation>
    <scope>NUCLEOTIDE SEQUENCE [LARGE SCALE GENOMIC DNA]</scope>
    <source>
        <strain evidence="2 3">DSM 21029</strain>
    </source>
</reference>
<feature type="region of interest" description="Disordered" evidence="1">
    <location>
        <begin position="1"/>
        <end position="20"/>
    </location>
</feature>
<dbReference type="Gene3D" id="1.10.10.10">
    <property type="entry name" value="Winged helix-like DNA-binding domain superfamily/Winged helix DNA-binding domain"/>
    <property type="match status" value="1"/>
</dbReference>
<proteinExistence type="predicted"/>
<keyword evidence="2" id="KW-0378">Hydrolase</keyword>
<organism evidence="2 3">
    <name type="scientific">Sphingomonas dokdonensis</name>
    <dbReference type="NCBI Taxonomy" id="344880"/>
    <lineage>
        <taxon>Bacteria</taxon>
        <taxon>Pseudomonadati</taxon>
        <taxon>Pseudomonadota</taxon>
        <taxon>Alphaproteobacteria</taxon>
        <taxon>Sphingomonadales</taxon>
        <taxon>Sphingomonadaceae</taxon>
        <taxon>Sphingomonas</taxon>
    </lineage>
</organism>
<comment type="caution">
    <text evidence="2">The sequence shown here is derived from an EMBL/GenBank/DDBJ whole genome shotgun (WGS) entry which is preliminary data.</text>
</comment>
<name>A0A245ZCZ6_9SPHN</name>
<dbReference type="SUPFAM" id="SSF46785">
    <property type="entry name" value="Winged helix' DNA-binding domain"/>
    <property type="match status" value="1"/>
</dbReference>
<evidence type="ECO:0000313" key="2">
    <source>
        <dbReference type="EMBL" id="OWK27562.1"/>
    </source>
</evidence>
<dbReference type="AlphaFoldDB" id="A0A245ZCZ6"/>
<dbReference type="InterPro" id="IPR036388">
    <property type="entry name" value="WH-like_DNA-bd_sf"/>
</dbReference>
<dbReference type="GO" id="GO:0004252">
    <property type="term" value="F:serine-type endopeptidase activity"/>
    <property type="evidence" value="ECO:0007669"/>
    <property type="project" value="UniProtKB-EC"/>
</dbReference>
<dbReference type="RefSeq" id="WP_088368547.1">
    <property type="nucleotide sequence ID" value="NZ_NBBI01000013.1"/>
</dbReference>
<dbReference type="OrthoDB" id="7581510at2"/>
<sequence length="142" mass="15245">MAATTAMLPPTRAGRSRSAALKPRRREEVLAFIVERLARGQGCPSIKEIGEAVGVSETRARQLVEQLVKAKIIGRTAGLQRNLVVRDVTHAREIVVEVFRRIGGMAAAPLGELVGHCAQAQLPIVAVLEHIAEHDDDLSGTA</sequence>
<dbReference type="EC" id="3.4.21.88" evidence="2"/>
<dbReference type="Proteomes" id="UP000197290">
    <property type="component" value="Unassembled WGS sequence"/>
</dbReference>
<evidence type="ECO:0000256" key="1">
    <source>
        <dbReference type="SAM" id="MobiDB-lite"/>
    </source>
</evidence>
<dbReference type="EMBL" id="NBBI01000013">
    <property type="protein sequence ID" value="OWK27562.1"/>
    <property type="molecule type" value="Genomic_DNA"/>
</dbReference>
<dbReference type="InterPro" id="IPR036390">
    <property type="entry name" value="WH_DNA-bd_sf"/>
</dbReference>
<keyword evidence="3" id="KW-1185">Reference proteome</keyword>
<protein>
    <submittedName>
        <fullName evidence="2">LexA repressor</fullName>
        <ecNumber evidence="2">3.4.21.88</ecNumber>
    </submittedName>
</protein>
<evidence type="ECO:0000313" key="3">
    <source>
        <dbReference type="Proteomes" id="UP000197290"/>
    </source>
</evidence>
<accession>A0A245ZCZ6</accession>
<gene>
    <name evidence="2" type="primary">lexA_3</name>
    <name evidence="2" type="ORF">SPDO_32450</name>
</gene>